<evidence type="ECO:0000256" key="4">
    <source>
        <dbReference type="ARBA" id="ARBA00022478"/>
    </source>
</evidence>
<dbReference type="InterPro" id="IPR036161">
    <property type="entry name" value="RPB6/omega-like_sf"/>
</dbReference>
<proteinExistence type="inferred from homology"/>
<dbReference type="PANTHER" id="PTHR34476">
    <property type="entry name" value="DNA-DIRECTED RNA POLYMERASE SUBUNIT OMEGA"/>
    <property type="match status" value="1"/>
</dbReference>
<comment type="subunit">
    <text evidence="8 11">The RNAP catalytic core consists of 2 alpha, 1 beta, 1 beta' and 1 omega subunit. When a sigma factor is associated with the core the holoenzyme is formed, which can initiate transcription.</text>
</comment>
<evidence type="ECO:0000256" key="5">
    <source>
        <dbReference type="ARBA" id="ARBA00022679"/>
    </source>
</evidence>
<dbReference type="EMBL" id="CP032514">
    <property type="protein sequence ID" value="AYD89767.1"/>
    <property type="molecule type" value="Genomic_DNA"/>
</dbReference>
<dbReference type="Proteomes" id="UP000273001">
    <property type="component" value="Chromosome"/>
</dbReference>
<dbReference type="InterPro" id="IPR003716">
    <property type="entry name" value="DNA-dir_RNA_pol_omega"/>
</dbReference>
<dbReference type="NCBIfam" id="TIGR00690">
    <property type="entry name" value="rpoZ"/>
    <property type="match status" value="1"/>
</dbReference>
<dbReference type="RefSeq" id="WP_119835026.1">
    <property type="nucleotide sequence ID" value="NZ_CP032514.1"/>
</dbReference>
<dbReference type="HAMAP" id="MF_00366">
    <property type="entry name" value="RNApol_bact_RpoZ"/>
    <property type="match status" value="1"/>
</dbReference>
<accession>A0ABN5PS52</accession>
<organism evidence="12 13">
    <name type="scientific">Actinomyces lilanjuaniae</name>
    <dbReference type="NCBI Taxonomy" id="2321394"/>
    <lineage>
        <taxon>Bacteria</taxon>
        <taxon>Bacillati</taxon>
        <taxon>Actinomycetota</taxon>
        <taxon>Actinomycetes</taxon>
        <taxon>Actinomycetales</taxon>
        <taxon>Actinomycetaceae</taxon>
        <taxon>Actinomyces</taxon>
    </lineage>
</organism>
<comment type="similarity">
    <text evidence="1 11">Belongs to the RNA polymerase subunit omega family.</text>
</comment>
<evidence type="ECO:0000256" key="3">
    <source>
        <dbReference type="ARBA" id="ARBA00013725"/>
    </source>
</evidence>
<evidence type="ECO:0000313" key="13">
    <source>
        <dbReference type="Proteomes" id="UP000273001"/>
    </source>
</evidence>
<evidence type="ECO:0000256" key="9">
    <source>
        <dbReference type="ARBA" id="ARBA00029924"/>
    </source>
</evidence>
<keyword evidence="6 11" id="KW-0548">Nucleotidyltransferase</keyword>
<evidence type="ECO:0000256" key="11">
    <source>
        <dbReference type="HAMAP-Rule" id="MF_00366"/>
    </source>
</evidence>
<protein>
    <recommendedName>
        <fullName evidence="3 11">DNA-directed RNA polymerase subunit omega</fullName>
        <shortName evidence="11">RNAP omega subunit</shortName>
        <ecNumber evidence="2 11">2.7.7.6</ecNumber>
    </recommendedName>
    <alternativeName>
        <fullName evidence="11">RNA polymerase omega subunit</fullName>
    </alternativeName>
    <alternativeName>
        <fullName evidence="9 11">Transcriptase subunit omega</fullName>
    </alternativeName>
</protein>
<reference evidence="12 13" key="1">
    <citation type="submission" date="2018-09" db="EMBL/GenBank/DDBJ databases">
        <authorList>
            <person name="Li J."/>
        </authorList>
    </citation>
    <scope>NUCLEOTIDE SEQUENCE [LARGE SCALE GENOMIC DNA]</scope>
    <source>
        <strain evidence="12 13">2129</strain>
    </source>
</reference>
<keyword evidence="5 11" id="KW-0808">Transferase</keyword>
<dbReference type="EC" id="2.7.7.6" evidence="2 11"/>
<comment type="catalytic activity">
    <reaction evidence="10 11">
        <text>RNA(n) + a ribonucleoside 5'-triphosphate = RNA(n+1) + diphosphate</text>
        <dbReference type="Rhea" id="RHEA:21248"/>
        <dbReference type="Rhea" id="RHEA-COMP:14527"/>
        <dbReference type="Rhea" id="RHEA-COMP:17342"/>
        <dbReference type="ChEBI" id="CHEBI:33019"/>
        <dbReference type="ChEBI" id="CHEBI:61557"/>
        <dbReference type="ChEBI" id="CHEBI:140395"/>
        <dbReference type="EC" id="2.7.7.6"/>
    </reaction>
</comment>
<name>A0ABN5PS52_9ACTO</name>
<keyword evidence="7 11" id="KW-0804">Transcription</keyword>
<evidence type="ECO:0000256" key="7">
    <source>
        <dbReference type="ARBA" id="ARBA00023163"/>
    </source>
</evidence>
<sequence length="142" mass="15569">MLGTSPQPEGITNPPIDDLLDKVDSKYGLVVEAAKRARQINAYTQQLEDNQMEFFGPLVEAELEEKSLGIALREIAEDKLEVIPGDVARARRAEAEEARRAAEADMFADIDLGTPVSMTEVSMTETEDLDAGDVTGLEDIQF</sequence>
<evidence type="ECO:0000256" key="2">
    <source>
        <dbReference type="ARBA" id="ARBA00012418"/>
    </source>
</evidence>
<evidence type="ECO:0000256" key="6">
    <source>
        <dbReference type="ARBA" id="ARBA00022695"/>
    </source>
</evidence>
<gene>
    <name evidence="11" type="primary">rpoZ</name>
    <name evidence="12" type="ORF">D5R93_06445</name>
</gene>
<dbReference type="SMART" id="SM01409">
    <property type="entry name" value="RNA_pol_Rpb6"/>
    <property type="match status" value="1"/>
</dbReference>
<keyword evidence="4 11" id="KW-0240">DNA-directed RNA polymerase</keyword>
<keyword evidence="13" id="KW-1185">Reference proteome</keyword>
<comment type="function">
    <text evidence="11">Promotes RNA polymerase assembly. Latches the N- and C-terminal regions of the beta' subunit thereby facilitating its interaction with the beta and alpha subunits.</text>
</comment>
<dbReference type="InterPro" id="IPR006110">
    <property type="entry name" value="Pol_omega/Rpo6/RPB6"/>
</dbReference>
<dbReference type="PANTHER" id="PTHR34476:SF1">
    <property type="entry name" value="DNA-DIRECTED RNA POLYMERASE SUBUNIT OMEGA"/>
    <property type="match status" value="1"/>
</dbReference>
<evidence type="ECO:0000256" key="10">
    <source>
        <dbReference type="ARBA" id="ARBA00048552"/>
    </source>
</evidence>
<dbReference type="SUPFAM" id="SSF63562">
    <property type="entry name" value="RPB6/omega subunit-like"/>
    <property type="match status" value="1"/>
</dbReference>
<evidence type="ECO:0000313" key="12">
    <source>
        <dbReference type="EMBL" id="AYD89767.1"/>
    </source>
</evidence>
<dbReference type="Pfam" id="PF01192">
    <property type="entry name" value="RNA_pol_Rpb6"/>
    <property type="match status" value="1"/>
</dbReference>
<evidence type="ECO:0000256" key="8">
    <source>
        <dbReference type="ARBA" id="ARBA00025935"/>
    </source>
</evidence>
<dbReference type="Gene3D" id="3.90.940.10">
    <property type="match status" value="1"/>
</dbReference>
<dbReference type="GO" id="GO:0003899">
    <property type="term" value="F:DNA-directed RNA polymerase activity"/>
    <property type="evidence" value="ECO:0007669"/>
    <property type="project" value="UniProtKB-EC"/>
</dbReference>
<dbReference type="GO" id="GO:0000428">
    <property type="term" value="C:DNA-directed RNA polymerase complex"/>
    <property type="evidence" value="ECO:0007669"/>
    <property type="project" value="UniProtKB-KW"/>
</dbReference>
<evidence type="ECO:0000256" key="1">
    <source>
        <dbReference type="ARBA" id="ARBA00006711"/>
    </source>
</evidence>